<feature type="domain" description="AAA+ ATPase" evidence="2">
    <location>
        <begin position="53"/>
        <end position="542"/>
    </location>
</feature>
<dbReference type="InterPro" id="IPR003593">
    <property type="entry name" value="AAA+_ATPase"/>
</dbReference>
<evidence type="ECO:0000313" key="4">
    <source>
        <dbReference type="Proteomes" id="UP000031449"/>
    </source>
</evidence>
<sequence length="695" mass="81957">MGQIELLYIKFLKHPFLEGLELNFSQEYEFRVTNDNKLVIKKLDSIGMFNNAITNLNIIVGKNGVGKTTILNEIFNLLHGSIQKDKVVAIRKNKTVYFYFDNIKTKDNILDSDEFLREYKFKIKTDGFYLEPHYNSKSALKPEIKNLIYISEFTDSSMNSSIHNYNNNFGFNYSPLVLINSPEYFFNHSNQTASNLQKTVSNYRLINKIHQIEFLAVNKFELNFRAPDSIQLNFNSFISRIERKYKTKEKKKRNELDQLIINMVEQANENSLKHVFKIHLILALFNLLDITRFLYDEQKALKELDNKIKKSELEEYWSNDLQEYRQGVISILTSFSLGNISSEDIFREYLELVDRTMITNYYSSENSESIYLAEEVLKLINVYKNLLSTSDNKRREGSSTGLTLNLKEAANFFRNYLIIRNYTEVQNEISSCMPDEINYFYKDEQFYFSSGEEQLIKLFTYINLSVKHAKNNVNDRENSFIILIDEPGNAFHPEMQKKFINYLNNFLNNFHQSKFHIILTSHSPIITSDLTKNHVLFLEKDSKNHSIRSLDDSNKPNTFAQNIYNLYKESFYIKEGLIGSYAEKVLSEIYRQLVEEKATHPERIDFLNREGMNKQQDESKENNSKHVKSSEYTYSDKEINFFIREIGEPILKKKFEEMVTPINKKDLLREIIEEHELPYDLKKSLISLIIKDEEF</sequence>
<dbReference type="Proteomes" id="UP000031449">
    <property type="component" value="Chromosome"/>
</dbReference>
<gene>
    <name evidence="3" type="ORF">JMA_09110</name>
</gene>
<evidence type="ECO:0000259" key="2">
    <source>
        <dbReference type="SMART" id="SM00382"/>
    </source>
</evidence>
<dbReference type="SMART" id="SM00382">
    <property type="entry name" value="AAA"/>
    <property type="match status" value="1"/>
</dbReference>
<keyword evidence="4" id="KW-1185">Reference proteome</keyword>
<reference evidence="3 4" key="1">
    <citation type="submission" date="2014-08" db="EMBL/GenBank/DDBJ databases">
        <title>Complete genome of a marine bacteria Jeotgalibacillus malaysiensis.</title>
        <authorList>
            <person name="Yaakop A.S."/>
            <person name="Chan K.-G."/>
            <person name="Goh K.M."/>
        </authorList>
    </citation>
    <scope>NUCLEOTIDE SEQUENCE [LARGE SCALE GENOMIC DNA]</scope>
    <source>
        <strain evidence="3 4">D5</strain>
    </source>
</reference>
<protein>
    <recommendedName>
        <fullName evidence="2">AAA+ ATPase domain-containing protein</fullName>
    </recommendedName>
</protein>
<dbReference type="AlphaFoldDB" id="A0A0B5ANW2"/>
<dbReference type="GO" id="GO:0006302">
    <property type="term" value="P:double-strand break repair"/>
    <property type="evidence" value="ECO:0007669"/>
    <property type="project" value="TreeGrafter"/>
</dbReference>
<dbReference type="BioCyc" id="JESP1508404:G14D9-10143-MONOMER"/>
<accession>A0A0B5ANW2</accession>
<dbReference type="InterPro" id="IPR041685">
    <property type="entry name" value="AAA_GajA/Old/RecF-like"/>
</dbReference>
<dbReference type="OrthoDB" id="9801813at2"/>
<name>A0A0B5ANW2_9BACL</name>
<feature type="region of interest" description="Disordered" evidence="1">
    <location>
        <begin position="610"/>
        <end position="629"/>
    </location>
</feature>
<dbReference type="GO" id="GO:0000731">
    <property type="term" value="P:DNA synthesis involved in DNA repair"/>
    <property type="evidence" value="ECO:0007669"/>
    <property type="project" value="TreeGrafter"/>
</dbReference>
<evidence type="ECO:0000256" key="1">
    <source>
        <dbReference type="SAM" id="MobiDB-lite"/>
    </source>
</evidence>
<proteinExistence type="predicted"/>
<dbReference type="Pfam" id="PF13175">
    <property type="entry name" value="AAA_15"/>
    <property type="match status" value="1"/>
</dbReference>
<dbReference type="PANTHER" id="PTHR32182:SF22">
    <property type="entry name" value="ATP-DEPENDENT ENDONUCLEASE, OLD FAMILY-RELATED"/>
    <property type="match status" value="1"/>
</dbReference>
<dbReference type="EMBL" id="CP009416">
    <property type="protein sequence ID" value="AJD90228.1"/>
    <property type="molecule type" value="Genomic_DNA"/>
</dbReference>
<feature type="compositionally biased region" description="Basic and acidic residues" evidence="1">
    <location>
        <begin position="610"/>
        <end position="624"/>
    </location>
</feature>
<dbReference type="SUPFAM" id="SSF52540">
    <property type="entry name" value="P-loop containing nucleoside triphosphate hydrolases"/>
    <property type="match status" value="1"/>
</dbReference>
<organism evidence="3 4">
    <name type="scientific">Jeotgalibacillus malaysiensis</name>
    <dbReference type="NCBI Taxonomy" id="1508404"/>
    <lineage>
        <taxon>Bacteria</taxon>
        <taxon>Bacillati</taxon>
        <taxon>Bacillota</taxon>
        <taxon>Bacilli</taxon>
        <taxon>Bacillales</taxon>
        <taxon>Caryophanaceae</taxon>
        <taxon>Jeotgalibacillus</taxon>
    </lineage>
</organism>
<dbReference type="PANTHER" id="PTHR32182">
    <property type="entry name" value="DNA REPLICATION AND REPAIR PROTEIN RECF"/>
    <property type="match status" value="1"/>
</dbReference>
<dbReference type="HOGENOM" id="CLU_029328_0_0_9"/>
<dbReference type="STRING" id="1508404.JMA_09110"/>
<dbReference type="InterPro" id="IPR027417">
    <property type="entry name" value="P-loop_NTPase"/>
</dbReference>
<dbReference type="KEGG" id="jeo:JMA_09110"/>
<evidence type="ECO:0000313" key="3">
    <source>
        <dbReference type="EMBL" id="AJD90228.1"/>
    </source>
</evidence>
<dbReference type="Gene3D" id="3.40.50.300">
    <property type="entry name" value="P-loop containing nucleotide triphosphate hydrolases"/>
    <property type="match status" value="1"/>
</dbReference>